<accession>A0A523UUH7</accession>
<keyword evidence="5" id="KW-0274">FAD</keyword>
<evidence type="ECO:0000256" key="1">
    <source>
        <dbReference type="ARBA" id="ARBA00022448"/>
    </source>
</evidence>
<sequence length="276" mass="30093">MSIYSPDLLKVSEVLPETSEIITLVMDFQDGSLAKRFSFKPGQFGLFGAFGEGECALAIASSPFTKGQIACSIKKIGKVTSSLTSTNVGDIIGFRGPYGNWFPLDEMKGKKVFFIAGGIGFSAIRSSLLSVLENRNDYKKVVLLYGARSIDELVYKRELAEYEKSSKIDLIKTVDPGGESKDWDGKVGFVPSVLEELAPKPENSVAIVCGPPIMIKITVAVLVQHGFKRKDIYTTLENRMKCGLGKCGRCNIGKVYVCKDGPVFTAAEIAEFPPDY</sequence>
<evidence type="ECO:0000313" key="12">
    <source>
        <dbReference type="EMBL" id="TET45931.1"/>
    </source>
</evidence>
<dbReference type="GO" id="GO:0046872">
    <property type="term" value="F:metal ion binding"/>
    <property type="evidence" value="ECO:0007669"/>
    <property type="project" value="UniProtKB-KW"/>
</dbReference>
<dbReference type="PIRSF" id="PIRSF006816">
    <property type="entry name" value="Cyc3_hyd_g"/>
    <property type="match status" value="1"/>
</dbReference>
<dbReference type="PANTHER" id="PTHR43513">
    <property type="entry name" value="DIHYDROOROTATE DEHYDROGENASE B (NAD(+)), ELECTRON TRANSFER SUBUNIT"/>
    <property type="match status" value="1"/>
</dbReference>
<dbReference type="SUPFAM" id="SSF63380">
    <property type="entry name" value="Riboflavin synthase domain-like"/>
    <property type="match status" value="1"/>
</dbReference>
<dbReference type="Gene3D" id="2.40.30.10">
    <property type="entry name" value="Translation factors"/>
    <property type="match status" value="1"/>
</dbReference>
<evidence type="ECO:0000259" key="11">
    <source>
        <dbReference type="PROSITE" id="PS51384"/>
    </source>
</evidence>
<organism evidence="12 13">
    <name type="scientific">candidate division TA06 bacterium</name>
    <dbReference type="NCBI Taxonomy" id="2250710"/>
    <lineage>
        <taxon>Bacteria</taxon>
        <taxon>Bacteria division TA06</taxon>
    </lineage>
</organism>
<evidence type="ECO:0000256" key="5">
    <source>
        <dbReference type="ARBA" id="ARBA00022827"/>
    </source>
</evidence>
<evidence type="ECO:0000256" key="7">
    <source>
        <dbReference type="ARBA" id="ARBA00023004"/>
    </source>
</evidence>
<feature type="binding site" evidence="10">
    <location>
        <position position="242"/>
    </location>
    <ligand>
        <name>[2Fe-2S] cluster</name>
        <dbReference type="ChEBI" id="CHEBI:190135"/>
    </ligand>
</feature>
<evidence type="ECO:0000256" key="3">
    <source>
        <dbReference type="ARBA" id="ARBA00022714"/>
    </source>
</evidence>
<dbReference type="PRINTS" id="PR00406">
    <property type="entry name" value="CYTB5RDTASE"/>
</dbReference>
<feature type="binding site" evidence="10">
    <location>
        <position position="247"/>
    </location>
    <ligand>
        <name>[2Fe-2S] cluster</name>
        <dbReference type="ChEBI" id="CHEBI:190135"/>
    </ligand>
</feature>
<evidence type="ECO:0000313" key="13">
    <source>
        <dbReference type="Proteomes" id="UP000315525"/>
    </source>
</evidence>
<feature type="domain" description="FAD-binding FR-type" evidence="11">
    <location>
        <begin position="4"/>
        <end position="104"/>
    </location>
</feature>
<keyword evidence="6" id="KW-0249">Electron transport</keyword>
<reference evidence="12 13" key="1">
    <citation type="submission" date="2019-03" db="EMBL/GenBank/DDBJ databases">
        <title>Metabolic potential of uncultured bacteria and archaea associated with petroleum seepage in deep-sea sediments.</title>
        <authorList>
            <person name="Dong X."/>
            <person name="Hubert C."/>
        </authorList>
    </citation>
    <scope>NUCLEOTIDE SEQUENCE [LARGE SCALE GENOMIC DNA]</scope>
    <source>
        <strain evidence="12">E44_bin18</strain>
    </source>
</reference>
<dbReference type="InterPro" id="IPR039261">
    <property type="entry name" value="FNR_nucleotide-bd"/>
</dbReference>
<dbReference type="Pfam" id="PF10418">
    <property type="entry name" value="DHODB_Fe-S_bind"/>
    <property type="match status" value="1"/>
</dbReference>
<dbReference type="InterPro" id="IPR012165">
    <property type="entry name" value="Cyt_c3_hydrogenase_gsu"/>
</dbReference>
<keyword evidence="4 10" id="KW-0479">Metal-binding</keyword>
<dbReference type="InterPro" id="IPR017927">
    <property type="entry name" value="FAD-bd_FR_type"/>
</dbReference>
<dbReference type="EMBL" id="SOJN01000072">
    <property type="protein sequence ID" value="TET45931.1"/>
    <property type="molecule type" value="Genomic_DNA"/>
</dbReference>
<protein>
    <submittedName>
        <fullName evidence="12">Heterodisulfide reductase subunit F</fullName>
    </submittedName>
</protein>
<evidence type="ECO:0000256" key="10">
    <source>
        <dbReference type="PIRSR" id="PIRSR006816-2"/>
    </source>
</evidence>
<keyword evidence="7 10" id="KW-0408">Iron</keyword>
<comment type="cofactor">
    <cofactor evidence="10">
        <name>[2Fe-2S] cluster</name>
        <dbReference type="ChEBI" id="CHEBI:190135"/>
    </cofactor>
    <text evidence="10">Binds 1 [2Fe-2S] cluster per subunit.</text>
</comment>
<evidence type="ECO:0000256" key="8">
    <source>
        <dbReference type="ARBA" id="ARBA00023014"/>
    </source>
</evidence>
<keyword evidence="8 10" id="KW-0411">Iron-sulfur</keyword>
<dbReference type="InterPro" id="IPR037117">
    <property type="entry name" value="Dihydroorotate_DH_ele_sf"/>
</dbReference>
<evidence type="ECO:0000256" key="9">
    <source>
        <dbReference type="ARBA" id="ARBA00034078"/>
    </source>
</evidence>
<keyword evidence="2" id="KW-0285">Flavoprotein</keyword>
<dbReference type="GO" id="GO:0051537">
    <property type="term" value="F:2 iron, 2 sulfur cluster binding"/>
    <property type="evidence" value="ECO:0007669"/>
    <property type="project" value="UniProtKB-KW"/>
</dbReference>
<dbReference type="InterPro" id="IPR019480">
    <property type="entry name" value="Dihydroorotate_DH_Fe-S-bd"/>
</dbReference>
<dbReference type="GO" id="GO:0016491">
    <property type="term" value="F:oxidoreductase activity"/>
    <property type="evidence" value="ECO:0007669"/>
    <property type="project" value="InterPro"/>
</dbReference>
<dbReference type="Gene3D" id="3.40.50.80">
    <property type="entry name" value="Nucleotide-binding domain of ferredoxin-NADP reductase (FNR) module"/>
    <property type="match status" value="1"/>
</dbReference>
<dbReference type="Gene3D" id="2.10.240.10">
    <property type="entry name" value="Dihydroorotate dehydrogenase, electron transfer subunit"/>
    <property type="match status" value="1"/>
</dbReference>
<dbReference type="InterPro" id="IPR050353">
    <property type="entry name" value="PyrK_electron_transfer"/>
</dbReference>
<feature type="binding site" evidence="10">
    <location>
        <position position="258"/>
    </location>
    <ligand>
        <name>[2Fe-2S] cluster</name>
        <dbReference type="ChEBI" id="CHEBI:190135"/>
    </ligand>
</feature>
<keyword evidence="1" id="KW-0813">Transport</keyword>
<dbReference type="InterPro" id="IPR001433">
    <property type="entry name" value="OxRdtase_FAD/NAD-bd"/>
</dbReference>
<name>A0A523UUH7_UNCT6</name>
<dbReference type="PANTHER" id="PTHR43513:SF1">
    <property type="entry name" value="ANAEROBIC SULFITE REDUCTASE SUBUNIT B"/>
    <property type="match status" value="1"/>
</dbReference>
<dbReference type="CDD" id="cd06221">
    <property type="entry name" value="sulfite_reductase_like"/>
    <property type="match status" value="1"/>
</dbReference>
<evidence type="ECO:0000256" key="4">
    <source>
        <dbReference type="ARBA" id="ARBA00022723"/>
    </source>
</evidence>
<evidence type="ECO:0000256" key="6">
    <source>
        <dbReference type="ARBA" id="ARBA00022982"/>
    </source>
</evidence>
<comment type="caution">
    <text evidence="12">The sequence shown here is derived from an EMBL/GenBank/DDBJ whole genome shotgun (WGS) entry which is preliminary data.</text>
</comment>
<dbReference type="GO" id="GO:0006221">
    <property type="term" value="P:pyrimidine nucleotide biosynthetic process"/>
    <property type="evidence" value="ECO:0007669"/>
    <property type="project" value="InterPro"/>
</dbReference>
<feature type="binding site" evidence="10">
    <location>
        <position position="250"/>
    </location>
    <ligand>
        <name>[2Fe-2S] cluster</name>
        <dbReference type="ChEBI" id="CHEBI:190135"/>
    </ligand>
</feature>
<dbReference type="InterPro" id="IPR017938">
    <property type="entry name" value="Riboflavin_synthase-like_b-brl"/>
</dbReference>
<comment type="cofactor">
    <cofactor evidence="9">
        <name>[2Fe-2S] cluster</name>
        <dbReference type="ChEBI" id="CHEBI:190135"/>
    </cofactor>
</comment>
<evidence type="ECO:0000256" key="2">
    <source>
        <dbReference type="ARBA" id="ARBA00022630"/>
    </source>
</evidence>
<dbReference type="Pfam" id="PF00175">
    <property type="entry name" value="NAD_binding_1"/>
    <property type="match status" value="1"/>
</dbReference>
<proteinExistence type="predicted"/>
<dbReference type="Proteomes" id="UP000315525">
    <property type="component" value="Unassembled WGS sequence"/>
</dbReference>
<dbReference type="AlphaFoldDB" id="A0A523UUH7"/>
<dbReference type="PROSITE" id="PS51384">
    <property type="entry name" value="FAD_FR"/>
    <property type="match status" value="1"/>
</dbReference>
<dbReference type="SUPFAM" id="SSF52343">
    <property type="entry name" value="Ferredoxin reductase-like, C-terminal NADP-linked domain"/>
    <property type="match status" value="1"/>
</dbReference>
<dbReference type="GO" id="GO:0050660">
    <property type="term" value="F:flavin adenine dinucleotide binding"/>
    <property type="evidence" value="ECO:0007669"/>
    <property type="project" value="InterPro"/>
</dbReference>
<gene>
    <name evidence="12" type="ORF">E3J62_05860</name>
</gene>
<keyword evidence="3 10" id="KW-0001">2Fe-2S</keyword>